<dbReference type="PANTHER" id="PTHR33116:SF86">
    <property type="entry name" value="REVERSE TRANSCRIPTASE DOMAIN-CONTAINING PROTEIN"/>
    <property type="match status" value="1"/>
</dbReference>
<gene>
    <name evidence="1" type="ORF">Dsin_001397</name>
</gene>
<keyword evidence="2" id="KW-1185">Reference proteome</keyword>
<evidence type="ECO:0000313" key="1">
    <source>
        <dbReference type="EMBL" id="KAK3229516.1"/>
    </source>
</evidence>
<protein>
    <recommendedName>
        <fullName evidence="3">Reverse transcriptase domain-containing protein</fullName>
    </recommendedName>
</protein>
<dbReference type="PANTHER" id="PTHR33116">
    <property type="entry name" value="REVERSE TRANSCRIPTASE ZINC-BINDING DOMAIN-CONTAINING PROTEIN-RELATED-RELATED"/>
    <property type="match status" value="1"/>
</dbReference>
<reference evidence="1" key="1">
    <citation type="journal article" date="2023" name="Plant J.">
        <title>Genome sequences and population genomics provide insights into the demographic history, inbreeding, and mutation load of two 'living fossil' tree species of Dipteronia.</title>
        <authorList>
            <person name="Feng Y."/>
            <person name="Comes H.P."/>
            <person name="Chen J."/>
            <person name="Zhu S."/>
            <person name="Lu R."/>
            <person name="Zhang X."/>
            <person name="Li P."/>
            <person name="Qiu J."/>
            <person name="Olsen K.M."/>
            <person name="Qiu Y."/>
        </authorList>
    </citation>
    <scope>NUCLEOTIDE SEQUENCE</scope>
    <source>
        <strain evidence="1">NBL</strain>
    </source>
</reference>
<evidence type="ECO:0000313" key="2">
    <source>
        <dbReference type="Proteomes" id="UP001281410"/>
    </source>
</evidence>
<name>A0AAE0B4A4_9ROSI</name>
<evidence type="ECO:0008006" key="3">
    <source>
        <dbReference type="Google" id="ProtNLM"/>
    </source>
</evidence>
<comment type="caution">
    <text evidence="1">The sequence shown here is derived from an EMBL/GenBank/DDBJ whole genome shotgun (WGS) entry which is preliminary data.</text>
</comment>
<dbReference type="EMBL" id="JANJYJ010000001">
    <property type="protein sequence ID" value="KAK3229516.1"/>
    <property type="molecule type" value="Genomic_DNA"/>
</dbReference>
<organism evidence="1 2">
    <name type="scientific">Dipteronia sinensis</name>
    <dbReference type="NCBI Taxonomy" id="43782"/>
    <lineage>
        <taxon>Eukaryota</taxon>
        <taxon>Viridiplantae</taxon>
        <taxon>Streptophyta</taxon>
        <taxon>Embryophyta</taxon>
        <taxon>Tracheophyta</taxon>
        <taxon>Spermatophyta</taxon>
        <taxon>Magnoliopsida</taxon>
        <taxon>eudicotyledons</taxon>
        <taxon>Gunneridae</taxon>
        <taxon>Pentapetalae</taxon>
        <taxon>rosids</taxon>
        <taxon>malvids</taxon>
        <taxon>Sapindales</taxon>
        <taxon>Sapindaceae</taxon>
        <taxon>Hippocastanoideae</taxon>
        <taxon>Acereae</taxon>
        <taxon>Dipteronia</taxon>
    </lineage>
</organism>
<accession>A0AAE0B4A4</accession>
<proteinExistence type="predicted"/>
<sequence length="249" mass="28257">MLGIRCGRGGPLISHLFFADDSILFCRASNISYSRIRSILRIYEQGSGQQVNIQKSKVTFSSNVKLSIKRSIIESLEIESGNTQDRYLGLPTLVGRNKRLLFNDMKERLWKKIRGWKGSLFSFGGKEVLIKAVAQAIPTYAMSIFRLPVSLYKDLTAMTSKFWWGSRNGRRKISWVKWDQLCLPKQCRGLGFRDLALFNHALLGNQAWRILKNPDALAAQILRAKYFKGAGFLEAPIGNGCSHIWRGII</sequence>
<dbReference type="AlphaFoldDB" id="A0AAE0B4A4"/>
<dbReference type="Proteomes" id="UP001281410">
    <property type="component" value="Unassembled WGS sequence"/>
</dbReference>